<dbReference type="Gene3D" id="1.50.10.10">
    <property type="match status" value="1"/>
</dbReference>
<dbReference type="PANTHER" id="PTHR31084">
    <property type="entry name" value="ALPHA-L-FUCOSIDASE 2"/>
    <property type="match status" value="1"/>
</dbReference>
<name>A0A399T5U5_9BACT</name>
<dbReference type="PANTHER" id="PTHR31084:SF0">
    <property type="entry name" value="ALPHA-L-FUCOSIDASE 2"/>
    <property type="match status" value="1"/>
</dbReference>
<evidence type="ECO:0000313" key="3">
    <source>
        <dbReference type="EMBL" id="RIJ49537.1"/>
    </source>
</evidence>
<evidence type="ECO:0000259" key="2">
    <source>
        <dbReference type="Pfam" id="PF22124"/>
    </source>
</evidence>
<dbReference type="InterPro" id="IPR012341">
    <property type="entry name" value="6hp_glycosidase-like_sf"/>
</dbReference>
<dbReference type="Proteomes" id="UP000265926">
    <property type="component" value="Unassembled WGS sequence"/>
</dbReference>
<proteinExistence type="predicted"/>
<dbReference type="OrthoDB" id="9802600at2"/>
<dbReference type="Pfam" id="PF21307">
    <property type="entry name" value="Glyco_hydro_95_C"/>
    <property type="match status" value="1"/>
</dbReference>
<sequence length="722" mass="81343">MPLGNGMIGELVWQKDGKLRFSLDRADLWDLRPMENLSKPEFSFKWVQQQVEDNNYKAVQQMFDVPYDRAPAPSKIPGAALEFDPVALGELQEITLSLQNAICNAIWKNGAKLESFVHATQPVGWFRFTNVPDSFSPELVVPPYRKEGAAGADSPVTGQDLQRLGYEQGKVSKDENRIVYRQKGWGGFEYEVAVAWKQSGQTVTGVWSISSTFSEEKGEKKASELVSECIKDESFDKAFQTHSDWWRTFHSKSSVSIPDPVLEKQWYLEQYKFGSVARADAPPISLQAVWTADNGKLPPWKGDFHHDLNTQLSYWPAYSANHLDLEEGFINWLWDNRETFRKYTRDYFLTDGMNVPGVTTLTGEPMGGWIQYSLGPTVGCWLGQHFYLHWKYSGDEKFLREKAYPWIKETAVYLEQLSVKNAAGQRQLPLSSSPEIFDNSMKAWFKQTSNFDLALVRWTFGKAAELALQLGLHEEAAKWETLLAEWPDFALDESGALEIAPGVPYVHSHRHFSHLVGWHPLGVIDWSNGGKEQAIIRETLKTLENGSPDYWVGYSYSWLGNLYARAFMGDEAARTLRIFAEHFCLPNSFHANGDQTKQGFSKFTYRPFTLEGNFAFAAGIQEMLLQSHTGTIGVFPAIPDDWQNVSFNTLRAQGGFLVTAQKANGKIAKVSIASEKGGVCKISNPFPGKTCRVKCSWKESGSLTGDTLSIEVPAGETIELME</sequence>
<comment type="caution">
    <text evidence="3">The sequence shown here is derived from an EMBL/GenBank/DDBJ whole genome shotgun (WGS) entry which is preliminary data.</text>
</comment>
<evidence type="ECO:0000313" key="4">
    <source>
        <dbReference type="Proteomes" id="UP000265926"/>
    </source>
</evidence>
<organism evidence="3 4">
    <name type="scientific">Maribellus luteus</name>
    <dbReference type="NCBI Taxonomy" id="2305463"/>
    <lineage>
        <taxon>Bacteria</taxon>
        <taxon>Pseudomonadati</taxon>
        <taxon>Bacteroidota</taxon>
        <taxon>Bacteroidia</taxon>
        <taxon>Marinilabiliales</taxon>
        <taxon>Prolixibacteraceae</taxon>
        <taxon>Maribellus</taxon>
    </lineage>
</organism>
<gene>
    <name evidence="3" type="ORF">D1614_06490</name>
</gene>
<dbReference type="AlphaFoldDB" id="A0A399T5U5"/>
<evidence type="ECO:0000259" key="1">
    <source>
        <dbReference type="Pfam" id="PF21307"/>
    </source>
</evidence>
<dbReference type="GO" id="GO:0005975">
    <property type="term" value="P:carbohydrate metabolic process"/>
    <property type="evidence" value="ECO:0007669"/>
    <property type="project" value="InterPro"/>
</dbReference>
<keyword evidence="4" id="KW-1185">Reference proteome</keyword>
<dbReference type="Pfam" id="PF22124">
    <property type="entry name" value="Glyco_hydro_95_cat"/>
    <property type="match status" value="1"/>
</dbReference>
<dbReference type="InterPro" id="IPR054363">
    <property type="entry name" value="GH95_cat"/>
</dbReference>
<accession>A0A399T5U5</accession>
<feature type="domain" description="Alpha fucosidase A-like C-terminal" evidence="1">
    <location>
        <begin position="626"/>
        <end position="717"/>
    </location>
</feature>
<dbReference type="InterPro" id="IPR008928">
    <property type="entry name" value="6-hairpin_glycosidase_sf"/>
</dbReference>
<protein>
    <recommendedName>
        <fullName evidence="5">Glycosyl hydrolase family 95 N-terminal domain-containing protein</fullName>
    </recommendedName>
</protein>
<evidence type="ECO:0008006" key="5">
    <source>
        <dbReference type="Google" id="ProtNLM"/>
    </source>
</evidence>
<dbReference type="EMBL" id="QWGR01000003">
    <property type="protein sequence ID" value="RIJ49537.1"/>
    <property type="molecule type" value="Genomic_DNA"/>
</dbReference>
<dbReference type="SUPFAM" id="SSF48208">
    <property type="entry name" value="Six-hairpin glycosidases"/>
    <property type="match status" value="1"/>
</dbReference>
<dbReference type="GO" id="GO:0004560">
    <property type="term" value="F:alpha-L-fucosidase activity"/>
    <property type="evidence" value="ECO:0007669"/>
    <property type="project" value="TreeGrafter"/>
</dbReference>
<reference evidence="3 4" key="1">
    <citation type="submission" date="2018-08" db="EMBL/GenBank/DDBJ databases">
        <title>Pallidiluteibacterium maritimus gen. nov., sp. nov., isolated from coastal sediment.</title>
        <authorList>
            <person name="Zhou L.Y."/>
        </authorList>
    </citation>
    <scope>NUCLEOTIDE SEQUENCE [LARGE SCALE GENOMIC DNA]</scope>
    <source>
        <strain evidence="3 4">XSD2</strain>
    </source>
</reference>
<dbReference type="InterPro" id="IPR049053">
    <property type="entry name" value="AFCA-like_C"/>
</dbReference>
<feature type="domain" description="Glycosyl hydrolase family 95 catalytic" evidence="2">
    <location>
        <begin position="268"/>
        <end position="624"/>
    </location>
</feature>